<reference evidence="2 3" key="1">
    <citation type="submission" date="2014-10" db="EMBL/GenBank/DDBJ databases">
        <title>Draft genome of the hookworm Ancylostoma caninum.</title>
        <authorList>
            <person name="Mitreva M."/>
        </authorList>
    </citation>
    <scope>NUCLEOTIDE SEQUENCE [LARGE SCALE GENOMIC DNA]</scope>
    <source>
        <strain evidence="2 3">Baltimore</strain>
    </source>
</reference>
<dbReference type="Proteomes" id="UP000252519">
    <property type="component" value="Unassembled WGS sequence"/>
</dbReference>
<evidence type="ECO:0000313" key="3">
    <source>
        <dbReference type="Proteomes" id="UP000252519"/>
    </source>
</evidence>
<proteinExistence type="predicted"/>
<dbReference type="EMBL" id="JOJR01000100">
    <property type="protein sequence ID" value="RCN45489.1"/>
    <property type="molecule type" value="Genomic_DNA"/>
</dbReference>
<keyword evidence="3" id="KW-1185">Reference proteome</keyword>
<comment type="caution">
    <text evidence="2">The sequence shown here is derived from an EMBL/GenBank/DDBJ whole genome shotgun (WGS) entry which is preliminary data.</text>
</comment>
<sequence>MVTPIDIDVQLESAFLKSFNATFLLAKAASIYVCADHSYSSQLYVTSHDNLYDAEDSVDLTTEEEDEEAISQAVAERVVQLDEDSGSVPEDEGRPARLPPEPEPERSHIIPDLGVNRSGPLIGGRSLRPRKRKQYYVTPVWSQEKK</sequence>
<organism evidence="2 3">
    <name type="scientific">Ancylostoma caninum</name>
    <name type="common">Dog hookworm</name>
    <dbReference type="NCBI Taxonomy" id="29170"/>
    <lineage>
        <taxon>Eukaryota</taxon>
        <taxon>Metazoa</taxon>
        <taxon>Ecdysozoa</taxon>
        <taxon>Nematoda</taxon>
        <taxon>Chromadorea</taxon>
        <taxon>Rhabditida</taxon>
        <taxon>Rhabditina</taxon>
        <taxon>Rhabditomorpha</taxon>
        <taxon>Strongyloidea</taxon>
        <taxon>Ancylostomatidae</taxon>
        <taxon>Ancylostomatinae</taxon>
        <taxon>Ancylostoma</taxon>
    </lineage>
</organism>
<accession>A0A368GQC4</accession>
<protein>
    <submittedName>
        <fullName evidence="2">Uncharacterized protein</fullName>
    </submittedName>
</protein>
<feature type="region of interest" description="Disordered" evidence="1">
    <location>
        <begin position="81"/>
        <end position="130"/>
    </location>
</feature>
<evidence type="ECO:0000313" key="2">
    <source>
        <dbReference type="EMBL" id="RCN45489.1"/>
    </source>
</evidence>
<gene>
    <name evidence="2" type="ORF">ANCCAN_08489</name>
</gene>
<dbReference type="AlphaFoldDB" id="A0A368GQC4"/>
<name>A0A368GQC4_ANCCA</name>
<evidence type="ECO:0000256" key="1">
    <source>
        <dbReference type="SAM" id="MobiDB-lite"/>
    </source>
</evidence>
<dbReference type="STRING" id="29170.A0A368GQC4"/>